<dbReference type="Gene3D" id="3.30.70.1060">
    <property type="entry name" value="Dimeric alpha+beta barrel"/>
    <property type="match status" value="1"/>
</dbReference>
<dbReference type="EMBL" id="WJHE01000070">
    <property type="protein sequence ID" value="MST31460.1"/>
    <property type="molecule type" value="Genomic_DNA"/>
</dbReference>
<dbReference type="Pfam" id="PF02426">
    <property type="entry name" value="MIase"/>
    <property type="match status" value="1"/>
</dbReference>
<protein>
    <submittedName>
        <fullName evidence="2">Muconolactone delta-isomerase</fullName>
    </submittedName>
</protein>
<dbReference type="InterPro" id="IPR026029">
    <property type="entry name" value="MLI_dom"/>
</dbReference>
<organism evidence="2 3">
    <name type="scientific">Acidiferrimicrobium australe</name>
    <dbReference type="NCBI Taxonomy" id="2664430"/>
    <lineage>
        <taxon>Bacteria</taxon>
        <taxon>Bacillati</taxon>
        <taxon>Actinomycetota</taxon>
        <taxon>Acidimicrobiia</taxon>
        <taxon>Acidimicrobiales</taxon>
        <taxon>Acidimicrobiaceae</taxon>
        <taxon>Acidiferrimicrobium</taxon>
    </lineage>
</organism>
<dbReference type="InterPro" id="IPR011008">
    <property type="entry name" value="Dimeric_a/b-barrel"/>
</dbReference>
<name>A0ABW9QPN8_9ACTN</name>
<proteinExistence type="predicted"/>
<comment type="caution">
    <text evidence="2">The sequence shown here is derived from an EMBL/GenBank/DDBJ whole genome shotgun (WGS) entry which is preliminary data.</text>
</comment>
<keyword evidence="3" id="KW-1185">Reference proteome</keyword>
<evidence type="ECO:0000259" key="1">
    <source>
        <dbReference type="Pfam" id="PF02426"/>
    </source>
</evidence>
<accession>A0ABW9QPN8</accession>
<gene>
    <name evidence="2" type="ORF">GHK86_01765</name>
</gene>
<evidence type="ECO:0000313" key="2">
    <source>
        <dbReference type="EMBL" id="MST31460.1"/>
    </source>
</evidence>
<dbReference type="SUPFAM" id="SSF54909">
    <property type="entry name" value="Dimeric alpha+beta barrel"/>
    <property type="match status" value="1"/>
</dbReference>
<evidence type="ECO:0000313" key="3">
    <source>
        <dbReference type="Proteomes" id="UP000437736"/>
    </source>
</evidence>
<feature type="domain" description="Muconolactone isomerase" evidence="1">
    <location>
        <begin position="4"/>
        <end position="92"/>
    </location>
</feature>
<dbReference type="Proteomes" id="UP000437736">
    <property type="component" value="Unassembled WGS sequence"/>
</dbReference>
<reference evidence="2 3" key="1">
    <citation type="submission" date="2019-11" db="EMBL/GenBank/DDBJ databases">
        <title>Acidiferrimicrobium australis gen. nov., sp. nov., an acidophilic and obligately heterotrophic, member of the Actinobacteria that catalyses dissimilatory oxido- reduction of iron isolated from metal-rich acidic water in Chile.</title>
        <authorList>
            <person name="Gonzalez D."/>
            <person name="Huber K."/>
            <person name="Hedrich S."/>
            <person name="Rojas-Villalobos C."/>
            <person name="Quatrini R."/>
            <person name="Dinamarca M.A."/>
            <person name="Schwarz A."/>
            <person name="Canales C."/>
            <person name="Nancucheo I."/>
        </authorList>
    </citation>
    <scope>NUCLEOTIDE SEQUENCE [LARGE SCALE GENOMIC DNA]</scope>
    <source>
        <strain evidence="2 3">USS-CCA1</strain>
    </source>
</reference>
<sequence length="101" mass="11263">MTAEWLVEIDIDWPPGRGEQLRRELAEAEGRRARELASAGLLVRLWRVPGRWANVGLWRAEDATELHAALCSLPLHPWMQVTVTALAVHPSDPQSPQPASP</sequence>